<dbReference type="NCBIfam" id="TIGR01173">
    <property type="entry name" value="glmU"/>
    <property type="match status" value="1"/>
</dbReference>
<evidence type="ECO:0000256" key="5">
    <source>
        <dbReference type="ARBA" id="ARBA00022695"/>
    </source>
</evidence>
<sequence>MALSAAIILAAGEGTRMRSANPKVLHTFAGKTFLNRVMDSVAALEPDTLAVVVHYQAERVAAAARSYQPDVEIVNQDDIPGTGRAVQCAMAQLEAEHKLNGYVLIAASDMPLLDAETLRGLVAFHEQSGNGATVLTTILDDPTGYGRIIRDRDGHVLRIVEQRDANRSELAVQEVNTSVYVFDADLLGRAIADLKSNNAQGEFYLTDALETARSAGTVGAFTAPDPLSVEGVNDRVQLAALAKEHNRRVCEAWMHSGVTILDPETTWIEDDVELARDVTVLPGSFLQGHTVVGEAAVIGPYTTLIDATVDAEAVVERSRVQESHIGRGTNIGPWTYLRQGNDFGDNAKAGAFVEMKKAHIGNGTKVPHLSYVGDAELGEHTNVGGGTITANYDGVHKNRTKIGSGAHIGAGNLLVAPVEVGDNVTSGAGSVIRHNVPSDSMVYSENTQHVVEGWKPKWER</sequence>
<dbReference type="SUPFAM" id="SSF53448">
    <property type="entry name" value="Nucleotide-diphospho-sugar transferases"/>
    <property type="match status" value="1"/>
</dbReference>
<comment type="cofactor">
    <cofactor evidence="17">
        <name>Mg(2+)</name>
        <dbReference type="ChEBI" id="CHEBI:18420"/>
    </cofactor>
    <text evidence="17">Binds 1 Mg(2+) ion per subunit.</text>
</comment>
<keyword evidence="3 17" id="KW-0963">Cytoplasm</keyword>
<comment type="function">
    <text evidence="16 17">Catalyzes the last two sequential reactions in the de novo biosynthetic pathway for UDP-N-acetylglucosamine (UDP-GlcNAc). The C-terminal domain catalyzes the transfer of acetyl group from acetyl coenzyme A to glucosamine-1-phosphate (GlcN-1-P) to produce N-acetylglucosamine-1-phosphate (GlcNAc-1-P), which is converted into UDP-GlcNAc by the transfer of uridine 5-monophosphate (from uridine 5-triphosphate), a reaction catalyzed by the N-terminal domain.</text>
</comment>
<evidence type="ECO:0000256" key="11">
    <source>
        <dbReference type="ARBA" id="ARBA00023268"/>
    </source>
</evidence>
<dbReference type="Gene3D" id="2.160.10.10">
    <property type="entry name" value="Hexapeptide repeat proteins"/>
    <property type="match status" value="1"/>
</dbReference>
<accession>A0ABS9VWK6</accession>
<comment type="subunit">
    <text evidence="17">Homotrimer.</text>
</comment>
<reference evidence="19 20" key="1">
    <citation type="journal article" date="2021" name="Environ. Microbiol.">
        <title>Genetic insights into the dark matter of the mammalian gut microbiota through targeted genome reconstruction.</title>
        <authorList>
            <person name="Lugli G.A."/>
            <person name="Alessandri G."/>
            <person name="Milani C."/>
            <person name="Viappiani A."/>
            <person name="Fontana F."/>
            <person name="Tarracchini C."/>
            <person name="Mancabelli L."/>
            <person name="Argentini C."/>
            <person name="Ruiz L."/>
            <person name="Margolles A."/>
            <person name="van Sinderen D."/>
            <person name="Turroni F."/>
            <person name="Ventura M."/>
        </authorList>
    </citation>
    <scope>NUCLEOTIDE SEQUENCE [LARGE SCALE GENOMIC DNA]</scope>
    <source>
        <strain evidence="19 20">MA1</strain>
    </source>
</reference>
<keyword evidence="13 17" id="KW-0961">Cell wall biogenesis/degradation</keyword>
<dbReference type="GO" id="GO:0003977">
    <property type="term" value="F:UDP-N-acetylglucosamine diphosphorylase activity"/>
    <property type="evidence" value="ECO:0007669"/>
    <property type="project" value="UniProtKB-EC"/>
</dbReference>
<keyword evidence="5 17" id="KW-0548">Nucleotidyltransferase</keyword>
<feature type="region of interest" description="Pyrophosphorylase" evidence="17">
    <location>
        <begin position="1"/>
        <end position="235"/>
    </location>
</feature>
<evidence type="ECO:0000259" key="18">
    <source>
        <dbReference type="Pfam" id="PF12804"/>
    </source>
</evidence>
<feature type="binding site" evidence="17">
    <location>
        <position position="371"/>
    </location>
    <ligand>
        <name>UDP-N-acetyl-alpha-D-glucosamine</name>
        <dbReference type="ChEBI" id="CHEBI:57705"/>
    </ligand>
</feature>
<dbReference type="Proteomes" id="UP000710815">
    <property type="component" value="Unassembled WGS sequence"/>
</dbReference>
<keyword evidence="11 17" id="KW-0511">Multifunctional enzyme</keyword>
<comment type="subcellular location">
    <subcellularLocation>
        <location evidence="17">Cytoplasm</location>
    </subcellularLocation>
</comment>
<comment type="pathway">
    <text evidence="17">Nucleotide-sugar biosynthesis; UDP-N-acetyl-alpha-D-glucosamine biosynthesis; UDP-N-acetyl-alpha-D-glucosamine from N-acetyl-alpha-D-glucosamine 1-phosphate: step 1/1.</text>
</comment>
<comment type="similarity">
    <text evidence="1 17">In the C-terminal section; belongs to the transferase hexapeptide repeat family.</text>
</comment>
<feature type="region of interest" description="N-acetyltransferase" evidence="17">
    <location>
        <begin position="257"/>
        <end position="460"/>
    </location>
</feature>
<comment type="caution">
    <text evidence="17">Lacks conserved residue(s) required for the propagation of feature annotation.</text>
</comment>
<feature type="binding site" evidence="17">
    <location>
        <position position="233"/>
    </location>
    <ligand>
        <name>UDP-N-acetyl-alpha-D-glucosamine</name>
        <dbReference type="ChEBI" id="CHEBI:57705"/>
    </ligand>
</feature>
<dbReference type="InterPro" id="IPR038009">
    <property type="entry name" value="GlmU_C_LbH"/>
</dbReference>
<feature type="binding site" evidence="17">
    <location>
        <position position="146"/>
    </location>
    <ligand>
        <name>UDP-N-acetyl-alpha-D-glucosamine</name>
        <dbReference type="ChEBI" id="CHEBI:57705"/>
    </ligand>
</feature>
<feature type="binding site" evidence="17">
    <location>
        <begin position="81"/>
        <end position="82"/>
    </location>
    <ligand>
        <name>UDP-N-acetyl-alpha-D-glucosamine</name>
        <dbReference type="ChEBI" id="CHEBI:57705"/>
    </ligand>
</feature>
<evidence type="ECO:0000256" key="14">
    <source>
        <dbReference type="ARBA" id="ARBA00048247"/>
    </source>
</evidence>
<evidence type="ECO:0000256" key="12">
    <source>
        <dbReference type="ARBA" id="ARBA00023315"/>
    </source>
</evidence>
<name>A0ABS9VWK6_9BIFI</name>
<keyword evidence="10 17" id="KW-0573">Peptidoglycan synthesis</keyword>
<feature type="region of interest" description="Linker" evidence="17">
    <location>
        <begin position="236"/>
        <end position="256"/>
    </location>
</feature>
<protein>
    <recommendedName>
        <fullName evidence="17">Bifunctional protein GlmU</fullName>
    </recommendedName>
    <domain>
        <recommendedName>
            <fullName evidence="17">UDP-N-acetylglucosamine pyrophosphorylase</fullName>
            <ecNumber evidence="17">2.7.7.23</ecNumber>
        </recommendedName>
        <alternativeName>
            <fullName evidence="17">N-acetylglucosamine-1-phosphate uridyltransferase</fullName>
        </alternativeName>
    </domain>
    <domain>
        <recommendedName>
            <fullName evidence="17">Glucosamine-1-phosphate N-acetyltransferase</fullName>
            <ecNumber evidence="17">2.3.1.157</ecNumber>
        </recommendedName>
    </domain>
</protein>
<comment type="catalytic activity">
    <reaction evidence="15 17">
        <text>N-acetyl-alpha-D-glucosamine 1-phosphate + UTP + H(+) = UDP-N-acetyl-alpha-D-glucosamine + diphosphate</text>
        <dbReference type="Rhea" id="RHEA:13509"/>
        <dbReference type="ChEBI" id="CHEBI:15378"/>
        <dbReference type="ChEBI" id="CHEBI:33019"/>
        <dbReference type="ChEBI" id="CHEBI:46398"/>
        <dbReference type="ChEBI" id="CHEBI:57705"/>
        <dbReference type="ChEBI" id="CHEBI:57776"/>
        <dbReference type="EC" id="2.7.7.23"/>
    </reaction>
</comment>
<keyword evidence="8 17" id="KW-0460">Magnesium</keyword>
<keyword evidence="9 17" id="KW-0133">Cell shape</keyword>
<keyword evidence="6 17" id="KW-0479">Metal-binding</keyword>
<feature type="active site" description="Proton acceptor" evidence="17">
    <location>
        <position position="368"/>
    </location>
</feature>
<evidence type="ECO:0000313" key="19">
    <source>
        <dbReference type="EMBL" id="MCH9276467.1"/>
    </source>
</evidence>
<evidence type="ECO:0000256" key="16">
    <source>
        <dbReference type="ARBA" id="ARBA00049628"/>
    </source>
</evidence>
<evidence type="ECO:0000256" key="3">
    <source>
        <dbReference type="ARBA" id="ARBA00022490"/>
    </source>
</evidence>
<dbReference type="PANTHER" id="PTHR43584">
    <property type="entry name" value="NUCLEOTIDYL TRANSFERASE"/>
    <property type="match status" value="1"/>
</dbReference>
<feature type="binding site" evidence="17">
    <location>
        <position position="382"/>
    </location>
    <ligand>
        <name>UDP-N-acetyl-alpha-D-glucosamine</name>
        <dbReference type="ChEBI" id="CHEBI:57705"/>
    </ligand>
</feature>
<feature type="binding site" evidence="17">
    <location>
        <position position="338"/>
    </location>
    <ligand>
        <name>UDP-N-acetyl-alpha-D-glucosamine</name>
        <dbReference type="ChEBI" id="CHEBI:57705"/>
    </ligand>
</feature>
<feature type="binding site" evidence="17">
    <location>
        <position position="23"/>
    </location>
    <ligand>
        <name>UDP-N-acetyl-alpha-D-glucosamine</name>
        <dbReference type="ChEBI" id="CHEBI:57705"/>
    </ligand>
</feature>
<comment type="caution">
    <text evidence="19">The sequence shown here is derived from an EMBL/GenBank/DDBJ whole genome shotgun (WGS) entry which is preliminary data.</text>
</comment>
<evidence type="ECO:0000256" key="9">
    <source>
        <dbReference type="ARBA" id="ARBA00022960"/>
    </source>
</evidence>
<dbReference type="PANTHER" id="PTHR43584:SF3">
    <property type="entry name" value="BIFUNCTIONAL PROTEIN GLMU"/>
    <property type="match status" value="1"/>
</dbReference>
<feature type="binding site" evidence="17">
    <location>
        <position position="356"/>
    </location>
    <ligand>
        <name>UDP-N-acetyl-alpha-D-glucosamine</name>
        <dbReference type="ChEBI" id="CHEBI:57705"/>
    </ligand>
</feature>
<dbReference type="EC" id="2.3.1.157" evidence="17"/>
<comment type="similarity">
    <text evidence="2 17">In the N-terminal section; belongs to the N-acetylglucosamine-1-phosphate uridyltransferase family.</text>
</comment>
<comment type="pathway">
    <text evidence="17">Bacterial outer membrane biogenesis; LPS lipid A biosynthesis.</text>
</comment>
<dbReference type="InterPro" id="IPR050065">
    <property type="entry name" value="GlmU-like"/>
</dbReference>
<dbReference type="Pfam" id="PF12804">
    <property type="entry name" value="NTP_transf_3"/>
    <property type="match status" value="1"/>
</dbReference>
<gene>
    <name evidence="17 19" type="primary">glmU</name>
    <name evidence="19" type="ORF">JS533_009350</name>
</gene>
<evidence type="ECO:0000313" key="20">
    <source>
        <dbReference type="Proteomes" id="UP000710815"/>
    </source>
</evidence>
<feature type="binding site" evidence="17">
    <location>
        <position position="233"/>
    </location>
    <ligand>
        <name>Mg(2+)</name>
        <dbReference type="ChEBI" id="CHEBI:18420"/>
    </ligand>
</feature>
<evidence type="ECO:0000256" key="1">
    <source>
        <dbReference type="ARBA" id="ARBA00007707"/>
    </source>
</evidence>
<evidence type="ECO:0000256" key="8">
    <source>
        <dbReference type="ARBA" id="ARBA00022842"/>
    </source>
</evidence>
<proteinExistence type="inferred from homology"/>
<feature type="binding site" evidence="17">
    <location>
        <position position="428"/>
    </location>
    <ligand>
        <name>acetyl-CoA</name>
        <dbReference type="ChEBI" id="CHEBI:57288"/>
    </ligand>
</feature>
<evidence type="ECO:0000256" key="7">
    <source>
        <dbReference type="ARBA" id="ARBA00022737"/>
    </source>
</evidence>
<feature type="binding site" evidence="17">
    <location>
        <position position="109"/>
    </location>
    <ligand>
        <name>Mg(2+)</name>
        <dbReference type="ChEBI" id="CHEBI:18420"/>
    </ligand>
</feature>
<comment type="pathway">
    <text evidence="17">Nucleotide-sugar biosynthesis; UDP-N-acetyl-alpha-D-glucosamine biosynthesis; N-acetyl-alpha-D-glucosamine 1-phosphate from alpha-D-glucosamine 6-phosphate (route II): step 2/2.</text>
</comment>
<evidence type="ECO:0000256" key="17">
    <source>
        <dbReference type="HAMAP-Rule" id="MF_01631"/>
    </source>
</evidence>
<feature type="binding site" evidence="17">
    <location>
        <position position="161"/>
    </location>
    <ligand>
        <name>UDP-N-acetyl-alpha-D-glucosamine</name>
        <dbReference type="ChEBI" id="CHEBI:57705"/>
    </ligand>
</feature>
<evidence type="ECO:0000256" key="4">
    <source>
        <dbReference type="ARBA" id="ARBA00022679"/>
    </source>
</evidence>
<dbReference type="EMBL" id="JAFEJT020000040">
    <property type="protein sequence ID" value="MCH9276467.1"/>
    <property type="molecule type" value="Genomic_DNA"/>
</dbReference>
<keyword evidence="7 17" id="KW-0677">Repeat</keyword>
<evidence type="ECO:0000256" key="10">
    <source>
        <dbReference type="ARBA" id="ARBA00022984"/>
    </source>
</evidence>
<dbReference type="HAMAP" id="MF_01631">
    <property type="entry name" value="GlmU"/>
    <property type="match status" value="1"/>
</dbReference>
<feature type="binding site" evidence="17">
    <location>
        <begin position="391"/>
        <end position="392"/>
    </location>
    <ligand>
        <name>acetyl-CoA</name>
        <dbReference type="ChEBI" id="CHEBI:57288"/>
    </ligand>
</feature>
<dbReference type="CDD" id="cd03353">
    <property type="entry name" value="LbH_GlmU_C"/>
    <property type="match status" value="1"/>
</dbReference>
<dbReference type="InterPro" id="IPR011004">
    <property type="entry name" value="Trimer_LpxA-like_sf"/>
</dbReference>
<dbReference type="InterPro" id="IPR005882">
    <property type="entry name" value="Bifunctional_GlmU"/>
</dbReference>
<reference evidence="19 20" key="2">
    <citation type="journal article" date="2021" name="Syst. Appl. Microbiol.">
        <title>Phylogenetic classification of ten novel species belonging to the genus Bifidobacterium comprising B. phasiani sp. nov., B. pongonis sp. nov., B. saguinibicoloris sp. nov., B. colobi sp. nov., B. simiiventris sp. nov., B. santillanense sp. nov., B. miconis sp. nov., B. amazonense sp. nov., B. pluvialisilvae sp. nov., and B. miconisargentati sp. nov.</title>
        <authorList>
            <person name="Lugli G.A."/>
            <person name="Calvete-Torre I."/>
            <person name="Alessandri G."/>
            <person name="Milani C."/>
            <person name="Turroni F."/>
            <person name="Laiolo P."/>
            <person name="Ossiprandi M.C."/>
            <person name="Margolles A."/>
            <person name="Ruiz L."/>
            <person name="Ventura M."/>
        </authorList>
    </citation>
    <scope>NUCLEOTIDE SEQUENCE [LARGE SCALE GENOMIC DNA]</scope>
    <source>
        <strain evidence="19 20">MA1</strain>
    </source>
</reference>
<keyword evidence="12 17" id="KW-0012">Acyltransferase</keyword>
<evidence type="ECO:0000256" key="15">
    <source>
        <dbReference type="ARBA" id="ARBA00048493"/>
    </source>
</evidence>
<feature type="domain" description="MobA-like NTP transferase" evidence="18">
    <location>
        <begin position="6"/>
        <end position="137"/>
    </location>
</feature>
<dbReference type="EC" id="2.7.7.23" evidence="17"/>
<keyword evidence="4 17" id="KW-0808">Transferase</keyword>
<dbReference type="SUPFAM" id="SSF51161">
    <property type="entry name" value="Trimeric LpxA-like enzymes"/>
    <property type="match status" value="1"/>
</dbReference>
<organism evidence="19 20">
    <name type="scientific">Bifidobacterium amazonense</name>
    <dbReference type="NCBI Taxonomy" id="2809027"/>
    <lineage>
        <taxon>Bacteria</taxon>
        <taxon>Bacillati</taxon>
        <taxon>Actinomycetota</taxon>
        <taxon>Actinomycetes</taxon>
        <taxon>Bifidobacteriales</taxon>
        <taxon>Bifidobacteriaceae</taxon>
        <taxon>Bifidobacterium</taxon>
    </lineage>
</organism>
<feature type="binding site" evidence="17">
    <location>
        <position position="76"/>
    </location>
    <ligand>
        <name>UDP-N-acetyl-alpha-D-glucosamine</name>
        <dbReference type="ChEBI" id="CHEBI:57705"/>
    </ligand>
</feature>
<evidence type="ECO:0000256" key="13">
    <source>
        <dbReference type="ARBA" id="ARBA00023316"/>
    </source>
</evidence>
<evidence type="ECO:0000256" key="6">
    <source>
        <dbReference type="ARBA" id="ARBA00022723"/>
    </source>
</evidence>
<dbReference type="NCBIfam" id="NF010932">
    <property type="entry name" value="PRK14352.1"/>
    <property type="match status" value="1"/>
</dbReference>
<dbReference type="CDD" id="cd02540">
    <property type="entry name" value="GT2_GlmU_N_bac"/>
    <property type="match status" value="1"/>
</dbReference>
<comment type="catalytic activity">
    <reaction evidence="14 17">
        <text>alpha-D-glucosamine 1-phosphate + acetyl-CoA = N-acetyl-alpha-D-glucosamine 1-phosphate + CoA + H(+)</text>
        <dbReference type="Rhea" id="RHEA:13725"/>
        <dbReference type="ChEBI" id="CHEBI:15378"/>
        <dbReference type="ChEBI" id="CHEBI:57287"/>
        <dbReference type="ChEBI" id="CHEBI:57288"/>
        <dbReference type="ChEBI" id="CHEBI:57776"/>
        <dbReference type="ChEBI" id="CHEBI:58516"/>
        <dbReference type="EC" id="2.3.1.157"/>
    </reaction>
</comment>
<keyword evidence="20" id="KW-1185">Reference proteome</keyword>
<evidence type="ECO:0000256" key="2">
    <source>
        <dbReference type="ARBA" id="ARBA00007947"/>
    </source>
</evidence>
<dbReference type="RefSeq" id="WP_241514149.1">
    <property type="nucleotide sequence ID" value="NZ_JAFEJT020000040.1"/>
</dbReference>
<dbReference type="Gene3D" id="3.90.550.10">
    <property type="entry name" value="Spore Coat Polysaccharide Biosynthesis Protein SpsA, Chain A"/>
    <property type="match status" value="1"/>
</dbReference>
<dbReference type="InterPro" id="IPR029044">
    <property type="entry name" value="Nucleotide-diphossugar_trans"/>
</dbReference>
<feature type="binding site" evidence="17">
    <location>
        <begin position="9"/>
        <end position="12"/>
    </location>
    <ligand>
        <name>UDP-N-acetyl-alpha-D-glucosamine</name>
        <dbReference type="ChEBI" id="CHEBI:57705"/>
    </ligand>
</feature>
<dbReference type="InterPro" id="IPR025877">
    <property type="entry name" value="MobA-like_NTP_Trfase"/>
</dbReference>
<feature type="binding site" evidence="17">
    <location>
        <position position="176"/>
    </location>
    <ligand>
        <name>UDP-N-acetyl-alpha-D-glucosamine</name>
        <dbReference type="ChEBI" id="CHEBI:57705"/>
    </ligand>
</feature>